<dbReference type="AlphaFoldDB" id="A0A2T2YP18"/>
<reference evidence="1 2" key="1">
    <citation type="submission" date="2018-03" db="EMBL/GenBank/DDBJ databases">
        <title>Adhaeribacter sp. HMF7605 Genome sequencing and assembly.</title>
        <authorList>
            <person name="Kang H."/>
            <person name="Kang J."/>
            <person name="Cha I."/>
            <person name="Kim H."/>
            <person name="Joh K."/>
        </authorList>
    </citation>
    <scope>NUCLEOTIDE SEQUENCE [LARGE SCALE GENOMIC DNA]</scope>
    <source>
        <strain evidence="1 2">HMF7605</strain>
    </source>
</reference>
<sequence>MAAHNKSSSHKEGILSSEKCICFYCQEIYPPTEIEEWIEENSGGETAVCPKCGIDSVLGSKSDLPIYDKEFIDQMTEYFF</sequence>
<proteinExistence type="predicted"/>
<dbReference type="OrthoDB" id="9800296at2"/>
<organism evidence="1 2">
    <name type="scientific">Adhaeribacter arboris</name>
    <dbReference type="NCBI Taxonomy" id="2072846"/>
    <lineage>
        <taxon>Bacteria</taxon>
        <taxon>Pseudomonadati</taxon>
        <taxon>Bacteroidota</taxon>
        <taxon>Cytophagia</taxon>
        <taxon>Cytophagales</taxon>
        <taxon>Hymenobacteraceae</taxon>
        <taxon>Adhaeribacter</taxon>
    </lineage>
</organism>
<protein>
    <recommendedName>
        <fullName evidence="3">Cytoplasmic protein</fullName>
    </recommendedName>
</protein>
<keyword evidence="2" id="KW-1185">Reference proteome</keyword>
<name>A0A2T2YP18_9BACT</name>
<evidence type="ECO:0000313" key="1">
    <source>
        <dbReference type="EMBL" id="PSR57264.1"/>
    </source>
</evidence>
<comment type="caution">
    <text evidence="1">The sequence shown here is derived from an EMBL/GenBank/DDBJ whole genome shotgun (WGS) entry which is preliminary data.</text>
</comment>
<accession>A0A2T2YP18</accession>
<evidence type="ECO:0008006" key="3">
    <source>
        <dbReference type="Google" id="ProtNLM"/>
    </source>
</evidence>
<gene>
    <name evidence="1" type="ORF">AHMF7605_11425</name>
</gene>
<evidence type="ECO:0000313" key="2">
    <source>
        <dbReference type="Proteomes" id="UP000240357"/>
    </source>
</evidence>
<dbReference type="Proteomes" id="UP000240357">
    <property type="component" value="Unassembled WGS sequence"/>
</dbReference>
<dbReference type="EMBL" id="PYFT01000001">
    <property type="protein sequence ID" value="PSR57264.1"/>
    <property type="molecule type" value="Genomic_DNA"/>
</dbReference>